<keyword evidence="4 8" id="KW-0566">Pantothenate biosynthesis</keyword>
<name>E0XY81_9SPIR</name>
<dbReference type="GO" id="GO:0015940">
    <property type="term" value="P:pantothenate biosynthetic process"/>
    <property type="evidence" value="ECO:0007669"/>
    <property type="project" value="UniProtKB-UniRule"/>
</dbReference>
<feature type="binding site" evidence="8">
    <location>
        <begin position="182"/>
        <end position="185"/>
    </location>
    <ligand>
        <name>ATP</name>
        <dbReference type="ChEBI" id="CHEBI:30616"/>
    </ligand>
</feature>
<evidence type="ECO:0000256" key="2">
    <source>
        <dbReference type="ARBA" id="ARBA00009256"/>
    </source>
</evidence>
<comment type="caution">
    <text evidence="8">Lacks conserved residue(s) required for the propagation of feature annotation.</text>
</comment>
<feature type="binding site" evidence="8">
    <location>
        <position position="151"/>
    </location>
    <ligand>
        <name>(R)-pantoate</name>
        <dbReference type="ChEBI" id="CHEBI:15980"/>
    </ligand>
</feature>
<organism evidence="9">
    <name type="scientific">uncultured Spirochaetales bacterium HF0500_06B09</name>
    <dbReference type="NCBI Taxonomy" id="710994"/>
    <lineage>
        <taxon>Bacteria</taxon>
        <taxon>Pseudomonadati</taxon>
        <taxon>Spirochaetota</taxon>
        <taxon>Spirochaetia</taxon>
        <taxon>Spirochaetales</taxon>
        <taxon>environmental samples</taxon>
    </lineage>
</organism>
<dbReference type="GO" id="GO:0005524">
    <property type="term" value="F:ATP binding"/>
    <property type="evidence" value="ECO:0007669"/>
    <property type="project" value="UniProtKB-KW"/>
</dbReference>
<dbReference type="EC" id="6.3.2.1" evidence="8"/>
<dbReference type="CDD" id="cd00560">
    <property type="entry name" value="PanC"/>
    <property type="match status" value="1"/>
</dbReference>
<evidence type="ECO:0000256" key="3">
    <source>
        <dbReference type="ARBA" id="ARBA00022598"/>
    </source>
</evidence>
<comment type="subcellular location">
    <subcellularLocation>
        <location evidence="8">Cytoplasm</location>
    </subcellularLocation>
</comment>
<evidence type="ECO:0000256" key="6">
    <source>
        <dbReference type="ARBA" id="ARBA00022840"/>
    </source>
</evidence>
<accession>E0XY81</accession>
<evidence type="ECO:0000256" key="7">
    <source>
        <dbReference type="ARBA" id="ARBA00048258"/>
    </source>
</evidence>
<keyword evidence="6 8" id="KW-0067">ATP-binding</keyword>
<comment type="catalytic activity">
    <reaction evidence="7 8">
        <text>(R)-pantoate + beta-alanine + ATP = (R)-pantothenate + AMP + diphosphate + H(+)</text>
        <dbReference type="Rhea" id="RHEA:10912"/>
        <dbReference type="ChEBI" id="CHEBI:15378"/>
        <dbReference type="ChEBI" id="CHEBI:15980"/>
        <dbReference type="ChEBI" id="CHEBI:29032"/>
        <dbReference type="ChEBI" id="CHEBI:30616"/>
        <dbReference type="ChEBI" id="CHEBI:33019"/>
        <dbReference type="ChEBI" id="CHEBI:57966"/>
        <dbReference type="ChEBI" id="CHEBI:456215"/>
        <dbReference type="EC" id="6.3.2.1"/>
    </reaction>
</comment>
<evidence type="ECO:0000256" key="5">
    <source>
        <dbReference type="ARBA" id="ARBA00022741"/>
    </source>
</evidence>
<dbReference type="HAMAP" id="MF_00158">
    <property type="entry name" value="PanC"/>
    <property type="match status" value="1"/>
</dbReference>
<dbReference type="SUPFAM" id="SSF52374">
    <property type="entry name" value="Nucleotidylyl transferase"/>
    <property type="match status" value="1"/>
</dbReference>
<dbReference type="NCBIfam" id="TIGR00018">
    <property type="entry name" value="panC"/>
    <property type="match status" value="1"/>
</dbReference>
<dbReference type="UniPathway" id="UPA00028">
    <property type="reaction ID" value="UER00005"/>
</dbReference>
<feature type="binding site" evidence="8">
    <location>
        <position position="59"/>
    </location>
    <ligand>
        <name>beta-alanine</name>
        <dbReference type="ChEBI" id="CHEBI:57966"/>
    </ligand>
</feature>
<proteinExistence type="inferred from homology"/>
<feature type="binding site" evidence="8">
    <location>
        <position position="174"/>
    </location>
    <ligand>
        <name>ATP</name>
        <dbReference type="ChEBI" id="CHEBI:30616"/>
    </ligand>
</feature>
<dbReference type="PANTHER" id="PTHR21299">
    <property type="entry name" value="CYTIDYLATE KINASE/PANTOATE-BETA-ALANINE LIGASE"/>
    <property type="match status" value="1"/>
</dbReference>
<evidence type="ECO:0000313" key="9">
    <source>
        <dbReference type="EMBL" id="ADI19387.1"/>
    </source>
</evidence>
<keyword evidence="3 8" id="KW-0436">Ligase</keyword>
<sequence>MTVVERIDQVRAFVQNSGQSTIGMVATLGALHAGHRSLIEFARAAGDTVVATLFLNPMQFNSDNDIDSYPRTRDADLKLLRDAGAALVFAPSVETMYPPHCDTAVVPGHVAKRLEGMKRPGHFQGVCTVVAKLLNIVTPARAYFGQKDAQQIAVIRRMVSDLDMDVTIVICPTVRDSDGIALSSRNILLSPKERSRAVVIPRALEACREHFRAGERDAEALRVILRERLSNTVDLEYASVADPDSMDELDTVTQQGIASVAARIGTVRLIDNVPLTLSD</sequence>
<comment type="function">
    <text evidence="8">Catalyzes the condensation of pantoate with beta-alanine in an ATP-dependent reaction via a pantoyl-adenylate intermediate.</text>
</comment>
<dbReference type="InterPro" id="IPR042176">
    <property type="entry name" value="Pantoate_ligase_C"/>
</dbReference>
<feature type="binding site" evidence="8">
    <location>
        <begin position="145"/>
        <end position="148"/>
    </location>
    <ligand>
        <name>ATP</name>
        <dbReference type="ChEBI" id="CHEBI:30616"/>
    </ligand>
</feature>
<dbReference type="Gene3D" id="3.40.50.620">
    <property type="entry name" value="HUPs"/>
    <property type="match status" value="1"/>
</dbReference>
<keyword evidence="8" id="KW-0963">Cytoplasm</keyword>
<feature type="active site" description="Proton donor" evidence="8">
    <location>
        <position position="35"/>
    </location>
</feature>
<comment type="miscellaneous">
    <text evidence="8">The reaction proceeds by a bi uni uni bi ping pong mechanism.</text>
</comment>
<evidence type="ECO:0000256" key="8">
    <source>
        <dbReference type="HAMAP-Rule" id="MF_00158"/>
    </source>
</evidence>
<keyword evidence="5 8" id="KW-0547">Nucleotide-binding</keyword>
<comment type="similarity">
    <text evidence="2 8">Belongs to the pantothenate synthetase family.</text>
</comment>
<dbReference type="PANTHER" id="PTHR21299:SF1">
    <property type="entry name" value="PANTOATE--BETA-ALANINE LIGASE"/>
    <property type="match status" value="1"/>
</dbReference>
<dbReference type="Gene3D" id="3.30.1300.10">
    <property type="entry name" value="Pantoate-beta-alanine ligase, C-terminal domain"/>
    <property type="match status" value="1"/>
</dbReference>
<evidence type="ECO:0000256" key="1">
    <source>
        <dbReference type="ARBA" id="ARBA00004990"/>
    </source>
</evidence>
<dbReference type="GO" id="GO:0004592">
    <property type="term" value="F:pantoate-beta-alanine ligase activity"/>
    <property type="evidence" value="ECO:0007669"/>
    <property type="project" value="UniProtKB-UniRule"/>
</dbReference>
<comment type="subunit">
    <text evidence="8">Homodimer.</text>
</comment>
<dbReference type="EMBL" id="GU474919">
    <property type="protein sequence ID" value="ADI19387.1"/>
    <property type="molecule type" value="Genomic_DNA"/>
</dbReference>
<gene>
    <name evidence="8" type="primary">panC</name>
</gene>
<comment type="pathway">
    <text evidence="1 8">Cofactor biosynthesis; (R)-pantothenate biosynthesis; (R)-pantothenate from (R)-pantoate and beta-alanine: step 1/1.</text>
</comment>
<dbReference type="InterPro" id="IPR003721">
    <property type="entry name" value="Pantoate_ligase"/>
</dbReference>
<dbReference type="InterPro" id="IPR014729">
    <property type="entry name" value="Rossmann-like_a/b/a_fold"/>
</dbReference>
<dbReference type="AlphaFoldDB" id="E0XY81"/>
<dbReference type="Pfam" id="PF02569">
    <property type="entry name" value="Pantoate_ligase"/>
    <property type="match status" value="1"/>
</dbReference>
<dbReference type="GO" id="GO:0005829">
    <property type="term" value="C:cytosol"/>
    <property type="evidence" value="ECO:0007669"/>
    <property type="project" value="TreeGrafter"/>
</dbReference>
<protein>
    <recommendedName>
        <fullName evidence="8">Pantothenate synthetase</fullName>
        <shortName evidence="8">PS</shortName>
        <ecNumber evidence="8">6.3.2.1</ecNumber>
    </recommendedName>
    <alternativeName>
        <fullName evidence="8">Pantoate--beta-alanine ligase</fullName>
    </alternativeName>
    <alternativeName>
        <fullName evidence="8">Pantoate-activating enzyme</fullName>
    </alternativeName>
</protein>
<evidence type="ECO:0000256" key="4">
    <source>
        <dbReference type="ARBA" id="ARBA00022655"/>
    </source>
</evidence>
<feature type="binding site" evidence="8">
    <location>
        <position position="59"/>
    </location>
    <ligand>
        <name>(R)-pantoate</name>
        <dbReference type="ChEBI" id="CHEBI:15980"/>
    </ligand>
</feature>
<reference evidence="9" key="1">
    <citation type="journal article" date="2011" name="Environ. Microbiol.">
        <title>Time-series analyses of Monterey Bay coastal microbial picoplankton using a 'genome proxy' microarray.</title>
        <authorList>
            <person name="Rich V.I."/>
            <person name="Pham V.D."/>
            <person name="Eppley J."/>
            <person name="Shi Y."/>
            <person name="DeLong E.F."/>
        </authorList>
    </citation>
    <scope>NUCLEOTIDE SEQUENCE</scope>
</reference>